<dbReference type="AlphaFoldDB" id="A0A317SEH5"/>
<keyword evidence="1" id="KW-1133">Transmembrane helix</keyword>
<comment type="caution">
    <text evidence="2">The sequence shown here is derived from an EMBL/GenBank/DDBJ whole genome shotgun (WGS) entry which is preliminary data.</text>
</comment>
<keyword evidence="1" id="KW-0812">Transmembrane</keyword>
<proteinExistence type="predicted"/>
<evidence type="ECO:0000256" key="1">
    <source>
        <dbReference type="SAM" id="Phobius"/>
    </source>
</evidence>
<evidence type="ECO:0000313" key="2">
    <source>
        <dbReference type="EMBL" id="PWW72832.1"/>
    </source>
</evidence>
<evidence type="ECO:0000313" key="3">
    <source>
        <dbReference type="Proteomes" id="UP000246991"/>
    </source>
</evidence>
<reference evidence="2 3" key="1">
    <citation type="submission" date="2018-03" db="EMBL/GenBank/DDBJ databases">
        <title>Genomes of Pezizomycetes fungi and the evolution of truffles.</title>
        <authorList>
            <person name="Murat C."/>
            <person name="Payen T."/>
            <person name="Noel B."/>
            <person name="Kuo A."/>
            <person name="Martin F.M."/>
        </authorList>
    </citation>
    <scope>NUCLEOTIDE SEQUENCE [LARGE SCALE GENOMIC DNA]</scope>
    <source>
        <strain evidence="2">091103-1</strain>
    </source>
</reference>
<keyword evidence="3" id="KW-1185">Reference proteome</keyword>
<sequence length="232" mass="26488">MFKLLIRPQTIARRQVIQHLQRPPVYRRLFAIDSKPEQVDADGKHGSAIKDRLWDRISEHDKPVVDPEKESNDYKIDICKAIRDLSTQVDTGFAKVDTKFAEIGKRFTEIDKRFTEIDKRFTEIDGRFTEIDGRFTETEMRFTKLDAEMETRFARVEVGFAEVKTELACLGAKITVIRWQVGTLISIGLLIFGGVGFALKTVSDRYFPQLADSLESALRGNKNASTGVKDKK</sequence>
<name>A0A317SEH5_9PEZI</name>
<dbReference type="OrthoDB" id="2357791at2759"/>
<protein>
    <submittedName>
        <fullName evidence="2">Uncharacterized protein</fullName>
    </submittedName>
</protein>
<keyword evidence="1" id="KW-0472">Membrane</keyword>
<dbReference type="Proteomes" id="UP000246991">
    <property type="component" value="Unassembled WGS sequence"/>
</dbReference>
<gene>
    <name evidence="2" type="ORF">C7212DRAFT_366259</name>
</gene>
<dbReference type="EMBL" id="PYWC01000093">
    <property type="protein sequence ID" value="PWW72832.1"/>
    <property type="molecule type" value="Genomic_DNA"/>
</dbReference>
<dbReference type="Gene3D" id="3.90.20.10">
    <property type="match status" value="2"/>
</dbReference>
<organism evidence="2 3">
    <name type="scientific">Tuber magnatum</name>
    <name type="common">white Piedmont truffle</name>
    <dbReference type="NCBI Taxonomy" id="42249"/>
    <lineage>
        <taxon>Eukaryota</taxon>
        <taxon>Fungi</taxon>
        <taxon>Dikarya</taxon>
        <taxon>Ascomycota</taxon>
        <taxon>Pezizomycotina</taxon>
        <taxon>Pezizomycetes</taxon>
        <taxon>Pezizales</taxon>
        <taxon>Tuberaceae</taxon>
        <taxon>Tuber</taxon>
    </lineage>
</organism>
<feature type="transmembrane region" description="Helical" evidence="1">
    <location>
        <begin position="179"/>
        <end position="199"/>
    </location>
</feature>
<accession>A0A317SEH5</accession>